<dbReference type="InterPro" id="IPR009297">
    <property type="entry name" value="DUF952"/>
</dbReference>
<dbReference type="Proteomes" id="UP001141619">
    <property type="component" value="Unassembled WGS sequence"/>
</dbReference>
<dbReference type="PANTHER" id="PTHR34129:SF1">
    <property type="entry name" value="DUF952 DOMAIN-CONTAINING PROTEIN"/>
    <property type="match status" value="1"/>
</dbReference>
<keyword evidence="2" id="KW-1185">Reference proteome</keyword>
<dbReference type="EMBL" id="JANWOI010000004">
    <property type="protein sequence ID" value="MDA5194692.1"/>
    <property type="molecule type" value="Genomic_DNA"/>
</dbReference>
<dbReference type="Gene3D" id="3.20.170.20">
    <property type="entry name" value="Protein of unknown function DUF952"/>
    <property type="match status" value="1"/>
</dbReference>
<name>A0A9X3U080_9PROT</name>
<dbReference type="Pfam" id="PF06108">
    <property type="entry name" value="DUF952"/>
    <property type="match status" value="1"/>
</dbReference>
<organism evidence="1 2">
    <name type="scientific">Govanella unica</name>
    <dbReference type="NCBI Taxonomy" id="2975056"/>
    <lineage>
        <taxon>Bacteria</taxon>
        <taxon>Pseudomonadati</taxon>
        <taxon>Pseudomonadota</taxon>
        <taxon>Alphaproteobacteria</taxon>
        <taxon>Emcibacterales</taxon>
        <taxon>Govanellaceae</taxon>
        <taxon>Govanella</taxon>
    </lineage>
</organism>
<evidence type="ECO:0000313" key="1">
    <source>
        <dbReference type="EMBL" id="MDA5194692.1"/>
    </source>
</evidence>
<dbReference type="PANTHER" id="PTHR34129">
    <property type="entry name" value="BLR1139 PROTEIN"/>
    <property type="match status" value="1"/>
</dbReference>
<dbReference type="AlphaFoldDB" id="A0A9X3U080"/>
<reference evidence="1" key="2">
    <citation type="journal article" date="2023" name="Syst. Appl. Microbiol.">
        <title>Govania unica gen. nov., sp. nov., a rare biosphere bacterium that represents a novel family in the class Alphaproteobacteria.</title>
        <authorList>
            <person name="Vandamme P."/>
            <person name="Peeters C."/>
            <person name="Hettiarachchi A."/>
            <person name="Cnockaert M."/>
            <person name="Carlier A."/>
        </authorList>
    </citation>
    <scope>NUCLEOTIDE SEQUENCE</scope>
    <source>
        <strain evidence="1">LMG 31809</strain>
    </source>
</reference>
<proteinExistence type="predicted"/>
<evidence type="ECO:0000313" key="2">
    <source>
        <dbReference type="Proteomes" id="UP001141619"/>
    </source>
</evidence>
<gene>
    <name evidence="1" type="ORF">NYP16_12090</name>
</gene>
<reference evidence="1" key="1">
    <citation type="submission" date="2022-08" db="EMBL/GenBank/DDBJ databases">
        <authorList>
            <person name="Vandamme P."/>
            <person name="Hettiarachchi A."/>
            <person name="Peeters C."/>
            <person name="Cnockaert M."/>
            <person name="Carlier A."/>
        </authorList>
    </citation>
    <scope>NUCLEOTIDE SEQUENCE</scope>
    <source>
        <strain evidence="1">LMG 31809</strain>
    </source>
</reference>
<sequence>MTSPIYKILSLTDDAAFAAAPEAGYAGSSDDARDGYIHFSTREQLAGTLAAHYRGLDEVMLLTVVVEGLPSIALKWEESRGGQLFPHLYAVLPGRAVLCRDRLRRGTSGLFVLPWETH</sequence>
<protein>
    <submittedName>
        <fullName evidence="1">DUF952 domain-containing protein</fullName>
    </submittedName>
</protein>
<dbReference type="RefSeq" id="WP_274944397.1">
    <property type="nucleotide sequence ID" value="NZ_JANWOI010000004.1"/>
</dbReference>
<dbReference type="SUPFAM" id="SSF56399">
    <property type="entry name" value="ADP-ribosylation"/>
    <property type="match status" value="1"/>
</dbReference>
<comment type="caution">
    <text evidence="1">The sequence shown here is derived from an EMBL/GenBank/DDBJ whole genome shotgun (WGS) entry which is preliminary data.</text>
</comment>
<accession>A0A9X3U080</accession>